<dbReference type="SUPFAM" id="SSF54919">
    <property type="entry name" value="Nucleoside diphosphate kinase, NDK"/>
    <property type="match status" value="1"/>
</dbReference>
<evidence type="ECO:0000256" key="15">
    <source>
        <dbReference type="RuleBase" id="RU004013"/>
    </source>
</evidence>
<keyword evidence="10 12" id="KW-0460">Magnesium</keyword>
<evidence type="ECO:0000256" key="10">
    <source>
        <dbReference type="ARBA" id="ARBA00022842"/>
    </source>
</evidence>
<feature type="domain" description="Nucleoside diphosphate kinase-like" evidence="16">
    <location>
        <begin position="2"/>
        <end position="139"/>
    </location>
</feature>
<feature type="active site" description="Pros-phosphohistidine intermediate" evidence="12 13">
    <location>
        <position position="116"/>
    </location>
</feature>
<dbReference type="KEGG" id="fcz:IMF26_01730"/>
<dbReference type="PANTHER" id="PTHR11349">
    <property type="entry name" value="NUCLEOSIDE DIPHOSPHATE KINASE"/>
    <property type="match status" value="1"/>
</dbReference>
<protein>
    <recommendedName>
        <fullName evidence="4 12">Nucleoside diphosphate kinase</fullName>
        <shortName evidence="12">NDK</shortName>
        <shortName evidence="12">NDP kinase</shortName>
        <ecNumber evidence="3 12">2.7.4.6</ecNumber>
    </recommendedName>
    <alternativeName>
        <fullName evidence="12">Nucleoside-2-P kinase</fullName>
    </alternativeName>
</protein>
<organism evidence="17">
    <name type="scientific">Candidatus Fermentithermobacillus carboniphilus</name>
    <dbReference type="NCBI Taxonomy" id="3085328"/>
    <lineage>
        <taxon>Bacteria</taxon>
        <taxon>Bacillati</taxon>
        <taxon>Bacillota</taxon>
        <taxon>Candidatus Fermentithermobacillia</taxon>
        <taxon>Candidatus Fermentithermobacillales</taxon>
        <taxon>Candidatus Fermentithermobacillaceae</taxon>
        <taxon>Candidatus Fermentithermobacillus</taxon>
    </lineage>
</organism>
<dbReference type="CDD" id="cd04413">
    <property type="entry name" value="NDPk_I"/>
    <property type="match status" value="1"/>
</dbReference>
<keyword evidence="12" id="KW-0597">Phosphoprotein</keyword>
<evidence type="ECO:0000256" key="7">
    <source>
        <dbReference type="ARBA" id="ARBA00022741"/>
    </source>
</evidence>
<feature type="binding site" evidence="12 13">
    <location>
        <position position="10"/>
    </location>
    <ligand>
        <name>ATP</name>
        <dbReference type="ChEBI" id="CHEBI:30616"/>
    </ligand>
</feature>
<evidence type="ECO:0000256" key="3">
    <source>
        <dbReference type="ARBA" id="ARBA00012966"/>
    </source>
</evidence>
<keyword evidence="8 12" id="KW-0418">Kinase</keyword>
<dbReference type="GO" id="GO:0006183">
    <property type="term" value="P:GTP biosynthetic process"/>
    <property type="evidence" value="ECO:0007669"/>
    <property type="project" value="UniProtKB-UniRule"/>
</dbReference>
<feature type="binding site" evidence="12 13">
    <location>
        <position position="92"/>
    </location>
    <ligand>
        <name>ATP</name>
        <dbReference type="ChEBI" id="CHEBI:30616"/>
    </ligand>
</feature>
<accession>A0AAT9LF27</accession>
<evidence type="ECO:0000313" key="17">
    <source>
        <dbReference type="EMBL" id="QUL98827.1"/>
    </source>
</evidence>
<comment type="similarity">
    <text evidence="2 12 13 14">Belongs to the NDK family.</text>
</comment>
<dbReference type="NCBIfam" id="NF001908">
    <property type="entry name" value="PRK00668.1"/>
    <property type="match status" value="1"/>
</dbReference>
<keyword evidence="7 12" id="KW-0547">Nucleotide-binding</keyword>
<evidence type="ECO:0000256" key="11">
    <source>
        <dbReference type="ARBA" id="ARBA00023080"/>
    </source>
</evidence>
<comment type="function">
    <text evidence="12">Major role in the synthesis of nucleoside triphosphates other than ATP. The ATP gamma phosphate is transferred to the NDP beta phosphate via a ping-pong mechanism, using a phosphorylated active-site intermediate.</text>
</comment>
<dbReference type="PRINTS" id="PR01243">
    <property type="entry name" value="NUCDPKINASE"/>
</dbReference>
<evidence type="ECO:0000256" key="4">
    <source>
        <dbReference type="ARBA" id="ARBA00017632"/>
    </source>
</evidence>
<evidence type="ECO:0000256" key="1">
    <source>
        <dbReference type="ARBA" id="ARBA00001946"/>
    </source>
</evidence>
<dbReference type="Pfam" id="PF00334">
    <property type="entry name" value="NDK"/>
    <property type="match status" value="1"/>
</dbReference>
<dbReference type="HAMAP" id="MF_00451">
    <property type="entry name" value="NDP_kinase"/>
    <property type="match status" value="1"/>
</dbReference>
<evidence type="ECO:0000256" key="5">
    <source>
        <dbReference type="ARBA" id="ARBA00022679"/>
    </source>
</evidence>
<comment type="subunit">
    <text evidence="12">Homotetramer.</text>
</comment>
<dbReference type="GO" id="GO:0046872">
    <property type="term" value="F:metal ion binding"/>
    <property type="evidence" value="ECO:0007669"/>
    <property type="project" value="UniProtKB-KW"/>
</dbReference>
<dbReference type="PROSITE" id="PS00469">
    <property type="entry name" value="NDPK"/>
    <property type="match status" value="1"/>
</dbReference>
<feature type="binding site" evidence="12 13">
    <location>
        <position position="86"/>
    </location>
    <ligand>
        <name>ATP</name>
        <dbReference type="ChEBI" id="CHEBI:30616"/>
    </ligand>
</feature>
<evidence type="ECO:0000256" key="12">
    <source>
        <dbReference type="HAMAP-Rule" id="MF_00451"/>
    </source>
</evidence>
<name>A0AAT9LF27_9FIRM</name>
<dbReference type="Gene3D" id="3.30.70.141">
    <property type="entry name" value="Nucleoside diphosphate kinase-like domain"/>
    <property type="match status" value="1"/>
</dbReference>
<dbReference type="PROSITE" id="PS51374">
    <property type="entry name" value="NDPK_LIKE"/>
    <property type="match status" value="1"/>
</dbReference>
<comment type="subcellular location">
    <subcellularLocation>
        <location evidence="12">Cytoplasm</location>
    </subcellularLocation>
</comment>
<evidence type="ECO:0000256" key="2">
    <source>
        <dbReference type="ARBA" id="ARBA00008142"/>
    </source>
</evidence>
<keyword evidence="12" id="KW-0963">Cytoplasm</keyword>
<dbReference type="EMBL" id="CP062796">
    <property type="protein sequence ID" value="QUL98827.1"/>
    <property type="molecule type" value="Genomic_DNA"/>
</dbReference>
<dbReference type="GO" id="GO:0006241">
    <property type="term" value="P:CTP biosynthetic process"/>
    <property type="evidence" value="ECO:0007669"/>
    <property type="project" value="UniProtKB-UniRule"/>
</dbReference>
<feature type="binding site" evidence="12 13">
    <location>
        <position position="103"/>
    </location>
    <ligand>
        <name>ATP</name>
        <dbReference type="ChEBI" id="CHEBI:30616"/>
    </ligand>
</feature>
<comment type="catalytic activity">
    <reaction evidence="12">
        <text>a ribonucleoside 5'-diphosphate + ATP = a ribonucleoside 5'-triphosphate + ADP</text>
        <dbReference type="Rhea" id="RHEA:18113"/>
        <dbReference type="ChEBI" id="CHEBI:30616"/>
        <dbReference type="ChEBI" id="CHEBI:57930"/>
        <dbReference type="ChEBI" id="CHEBI:61557"/>
        <dbReference type="ChEBI" id="CHEBI:456216"/>
        <dbReference type="EC" id="2.7.4.6"/>
    </reaction>
</comment>
<dbReference type="SMART" id="SM00562">
    <property type="entry name" value="NDK"/>
    <property type="match status" value="1"/>
</dbReference>
<evidence type="ECO:0000256" key="8">
    <source>
        <dbReference type="ARBA" id="ARBA00022777"/>
    </source>
</evidence>
<comment type="catalytic activity">
    <reaction evidence="12 15">
        <text>a 2'-deoxyribonucleoside 5'-diphosphate + ATP = a 2'-deoxyribonucleoside 5'-triphosphate + ADP</text>
        <dbReference type="Rhea" id="RHEA:44640"/>
        <dbReference type="ChEBI" id="CHEBI:30616"/>
        <dbReference type="ChEBI" id="CHEBI:61560"/>
        <dbReference type="ChEBI" id="CHEBI:73316"/>
        <dbReference type="ChEBI" id="CHEBI:456216"/>
        <dbReference type="EC" id="2.7.4.6"/>
    </reaction>
</comment>
<dbReference type="EC" id="2.7.4.6" evidence="3 12"/>
<keyword evidence="11 12" id="KW-0546">Nucleotide metabolism</keyword>
<keyword evidence="5 12" id="KW-0808">Transferase</keyword>
<feature type="binding site" evidence="12 13">
    <location>
        <position position="113"/>
    </location>
    <ligand>
        <name>ATP</name>
        <dbReference type="ChEBI" id="CHEBI:30616"/>
    </ligand>
</feature>
<evidence type="ECO:0000259" key="16">
    <source>
        <dbReference type="SMART" id="SM00562"/>
    </source>
</evidence>
<dbReference type="GO" id="GO:0005737">
    <property type="term" value="C:cytoplasm"/>
    <property type="evidence" value="ECO:0007669"/>
    <property type="project" value="UniProtKB-SubCell"/>
</dbReference>
<feature type="binding site" evidence="12 13">
    <location>
        <position position="58"/>
    </location>
    <ligand>
        <name>ATP</name>
        <dbReference type="ChEBI" id="CHEBI:30616"/>
    </ligand>
</feature>
<keyword evidence="9 12" id="KW-0067">ATP-binding</keyword>
<dbReference type="FunFam" id="3.30.70.141:FF:000003">
    <property type="entry name" value="Nucleoside diphosphate kinase"/>
    <property type="match status" value="1"/>
</dbReference>
<gene>
    <name evidence="12 17" type="primary">ndk</name>
    <name evidence="17" type="ORF">IMF26_01730</name>
</gene>
<dbReference type="GO" id="GO:0004550">
    <property type="term" value="F:nucleoside diphosphate kinase activity"/>
    <property type="evidence" value="ECO:0007669"/>
    <property type="project" value="UniProtKB-UniRule"/>
</dbReference>
<proteinExistence type="inferred from homology"/>
<evidence type="ECO:0000256" key="6">
    <source>
        <dbReference type="ARBA" id="ARBA00022723"/>
    </source>
</evidence>
<evidence type="ECO:0000256" key="14">
    <source>
        <dbReference type="RuleBase" id="RU004011"/>
    </source>
</evidence>
<dbReference type="GO" id="GO:0006228">
    <property type="term" value="P:UTP biosynthetic process"/>
    <property type="evidence" value="ECO:0007669"/>
    <property type="project" value="UniProtKB-UniRule"/>
</dbReference>
<evidence type="ECO:0000256" key="13">
    <source>
        <dbReference type="PROSITE-ProRule" id="PRU00706"/>
    </source>
</evidence>
<reference evidence="17" key="1">
    <citation type="submission" date="2020-10" db="EMBL/GenBank/DDBJ databases">
        <authorList>
            <person name="Kadnikov V."/>
            <person name="Beletsky A.V."/>
            <person name="Mardanov A.V."/>
            <person name="Karnachuk O.V."/>
            <person name="Ravin N.V."/>
        </authorList>
    </citation>
    <scope>NUCLEOTIDE SEQUENCE</scope>
    <source>
        <strain evidence="17">Bu02</strain>
    </source>
</reference>
<dbReference type="InterPro" id="IPR023005">
    <property type="entry name" value="Nucleoside_diP_kinase_AS"/>
</dbReference>
<dbReference type="AlphaFoldDB" id="A0AAT9LF27"/>
<dbReference type="InterPro" id="IPR036850">
    <property type="entry name" value="NDK-like_dom_sf"/>
</dbReference>
<dbReference type="InterPro" id="IPR034907">
    <property type="entry name" value="NDK-like_dom"/>
</dbReference>
<reference evidence="17" key="2">
    <citation type="journal article" date="2023" name="Biology">
        <title>Prokaryotic Life Associated with Coal-Fire Gas Vents Revealed by Metagenomics.</title>
        <authorList>
            <person name="Kadnikov V.V."/>
            <person name="Mardanov A.V."/>
            <person name="Beletsky A.V."/>
            <person name="Karnachuk O.V."/>
            <person name="Ravin N.V."/>
        </authorList>
    </citation>
    <scope>NUCLEOTIDE SEQUENCE</scope>
    <source>
        <strain evidence="17">Bu02</strain>
    </source>
</reference>
<dbReference type="GO" id="GO:0005524">
    <property type="term" value="F:ATP binding"/>
    <property type="evidence" value="ECO:0007669"/>
    <property type="project" value="UniProtKB-UniRule"/>
</dbReference>
<keyword evidence="6 12" id="KW-0479">Metal-binding</keyword>
<dbReference type="InterPro" id="IPR001564">
    <property type="entry name" value="Nucleoside_diP_kinase"/>
</dbReference>
<sequence>MVERTLVLAKPDAVARGLVGEIIGRLERRGLRLSGLKMIWVDEDLAKKHYAAHRGKPFFDGLVEYITALPVVAMVWEGPSAISVVRQVMGSTDPAKAQPGTIRGDLALDISNNLVHGSDSEESARREISLFFREDEIFSWSRPQERFISGQ</sequence>
<comment type="cofactor">
    <cofactor evidence="1 12">
        <name>Mg(2+)</name>
        <dbReference type="ChEBI" id="CHEBI:18420"/>
    </cofactor>
</comment>
<evidence type="ECO:0000256" key="9">
    <source>
        <dbReference type="ARBA" id="ARBA00022840"/>
    </source>
</evidence>